<dbReference type="Proteomes" id="UP001279734">
    <property type="component" value="Unassembled WGS sequence"/>
</dbReference>
<gene>
    <name evidence="3" type="ORF">Nepgr_021030</name>
</gene>
<accession>A0AAD3SYT7</accession>
<evidence type="ECO:0000256" key="1">
    <source>
        <dbReference type="SAM" id="Phobius"/>
    </source>
</evidence>
<keyword evidence="2" id="KW-0732">Signal</keyword>
<sequence>MLSPRCFAALWVVESIAPCDAVGLCSCDLLGRMQALLCLISPVGLHRVGNYVAGFFSGGGLGSAMMNVEAAGRLGGLLFLINFLFMGVVMQCMCCLLAPAGNIWPSGDIWCMLECNQPAFLCFSIVACLLMLTNVAGCWQTLQFLSSTVEGCGCWNRVFYWDQLQVLGRLVWKT</sequence>
<keyword evidence="1" id="KW-0472">Membrane</keyword>
<feature type="transmembrane region" description="Helical" evidence="1">
    <location>
        <begin position="77"/>
        <end position="98"/>
    </location>
</feature>
<feature type="signal peptide" evidence="2">
    <location>
        <begin position="1"/>
        <end position="21"/>
    </location>
</feature>
<keyword evidence="4" id="KW-1185">Reference proteome</keyword>
<evidence type="ECO:0000313" key="3">
    <source>
        <dbReference type="EMBL" id="GMH19189.1"/>
    </source>
</evidence>
<reference evidence="3" key="1">
    <citation type="submission" date="2023-05" db="EMBL/GenBank/DDBJ databases">
        <title>Nepenthes gracilis genome sequencing.</title>
        <authorList>
            <person name="Fukushima K."/>
        </authorList>
    </citation>
    <scope>NUCLEOTIDE SEQUENCE</scope>
    <source>
        <strain evidence="3">SING2019-196</strain>
    </source>
</reference>
<keyword evidence="1" id="KW-0812">Transmembrane</keyword>
<feature type="transmembrane region" description="Helical" evidence="1">
    <location>
        <begin position="118"/>
        <end position="139"/>
    </location>
</feature>
<evidence type="ECO:0000256" key="2">
    <source>
        <dbReference type="SAM" id="SignalP"/>
    </source>
</evidence>
<keyword evidence="1" id="KW-1133">Transmembrane helix</keyword>
<protein>
    <submittedName>
        <fullName evidence="3">Uncharacterized protein</fullName>
    </submittedName>
</protein>
<organism evidence="3 4">
    <name type="scientific">Nepenthes gracilis</name>
    <name type="common">Slender pitcher plant</name>
    <dbReference type="NCBI Taxonomy" id="150966"/>
    <lineage>
        <taxon>Eukaryota</taxon>
        <taxon>Viridiplantae</taxon>
        <taxon>Streptophyta</taxon>
        <taxon>Embryophyta</taxon>
        <taxon>Tracheophyta</taxon>
        <taxon>Spermatophyta</taxon>
        <taxon>Magnoliopsida</taxon>
        <taxon>eudicotyledons</taxon>
        <taxon>Gunneridae</taxon>
        <taxon>Pentapetalae</taxon>
        <taxon>Caryophyllales</taxon>
        <taxon>Nepenthaceae</taxon>
        <taxon>Nepenthes</taxon>
    </lineage>
</organism>
<dbReference type="AlphaFoldDB" id="A0AAD3SYT7"/>
<evidence type="ECO:0000313" key="4">
    <source>
        <dbReference type="Proteomes" id="UP001279734"/>
    </source>
</evidence>
<dbReference type="EMBL" id="BSYO01000020">
    <property type="protein sequence ID" value="GMH19189.1"/>
    <property type="molecule type" value="Genomic_DNA"/>
</dbReference>
<comment type="caution">
    <text evidence="3">The sequence shown here is derived from an EMBL/GenBank/DDBJ whole genome shotgun (WGS) entry which is preliminary data.</text>
</comment>
<proteinExistence type="predicted"/>
<feature type="chain" id="PRO_5042138353" evidence="2">
    <location>
        <begin position="22"/>
        <end position="174"/>
    </location>
</feature>
<name>A0AAD3SYT7_NEPGR</name>